<evidence type="ECO:0000313" key="12">
    <source>
        <dbReference type="Proteomes" id="UP000599688"/>
    </source>
</evidence>
<evidence type="ECO:0000256" key="8">
    <source>
        <dbReference type="ARBA" id="ARBA00023012"/>
    </source>
</evidence>
<dbReference type="EMBL" id="BMGL01000004">
    <property type="protein sequence ID" value="GGE08659.1"/>
    <property type="molecule type" value="Genomic_DNA"/>
</dbReference>
<dbReference type="CDD" id="cd00075">
    <property type="entry name" value="HATPase"/>
    <property type="match status" value="1"/>
</dbReference>
<keyword evidence="3" id="KW-0597">Phosphoprotein</keyword>
<dbReference type="GO" id="GO:0005524">
    <property type="term" value="F:ATP binding"/>
    <property type="evidence" value="ECO:0007669"/>
    <property type="project" value="UniProtKB-KW"/>
</dbReference>
<keyword evidence="5" id="KW-0547">Nucleotide-binding</keyword>
<dbReference type="PRINTS" id="PR00344">
    <property type="entry name" value="BCTRLSENSOR"/>
</dbReference>
<evidence type="ECO:0000256" key="7">
    <source>
        <dbReference type="ARBA" id="ARBA00022840"/>
    </source>
</evidence>
<evidence type="ECO:0000256" key="3">
    <source>
        <dbReference type="ARBA" id="ARBA00022553"/>
    </source>
</evidence>
<dbReference type="PANTHER" id="PTHR43065:SF10">
    <property type="entry name" value="PEROXIDE STRESS-ACTIVATED HISTIDINE KINASE MAK3"/>
    <property type="match status" value="1"/>
</dbReference>
<dbReference type="InterPro" id="IPR005467">
    <property type="entry name" value="His_kinase_dom"/>
</dbReference>
<comment type="caution">
    <text evidence="11">The sequence shown here is derived from an EMBL/GenBank/DDBJ whole genome shotgun (WGS) entry which is preliminary data.</text>
</comment>
<dbReference type="AlphaFoldDB" id="A0A916ZQ65"/>
<feature type="domain" description="Histidine kinase" evidence="10">
    <location>
        <begin position="198"/>
        <end position="400"/>
    </location>
</feature>
<evidence type="ECO:0000256" key="5">
    <source>
        <dbReference type="ARBA" id="ARBA00022741"/>
    </source>
</evidence>
<evidence type="ECO:0000256" key="6">
    <source>
        <dbReference type="ARBA" id="ARBA00022777"/>
    </source>
</evidence>
<dbReference type="PROSITE" id="PS50109">
    <property type="entry name" value="HIS_KIN"/>
    <property type="match status" value="1"/>
</dbReference>
<keyword evidence="7" id="KW-0067">ATP-binding</keyword>
<evidence type="ECO:0000256" key="9">
    <source>
        <dbReference type="SAM" id="Phobius"/>
    </source>
</evidence>
<keyword evidence="9" id="KW-0472">Membrane</keyword>
<dbReference type="SUPFAM" id="SSF47384">
    <property type="entry name" value="Homodimeric domain of signal transducing histidine kinase"/>
    <property type="match status" value="1"/>
</dbReference>
<dbReference type="InterPro" id="IPR003661">
    <property type="entry name" value="HisK_dim/P_dom"/>
</dbReference>
<dbReference type="EC" id="2.7.13.3" evidence="2"/>
<keyword evidence="4" id="KW-0808">Transferase</keyword>
<dbReference type="Gene3D" id="1.10.287.130">
    <property type="match status" value="1"/>
</dbReference>
<evidence type="ECO:0000313" key="11">
    <source>
        <dbReference type="EMBL" id="GGE08659.1"/>
    </source>
</evidence>
<dbReference type="SMART" id="SM00387">
    <property type="entry name" value="HATPase_c"/>
    <property type="match status" value="1"/>
</dbReference>
<evidence type="ECO:0000256" key="4">
    <source>
        <dbReference type="ARBA" id="ARBA00022679"/>
    </source>
</evidence>
<dbReference type="PANTHER" id="PTHR43065">
    <property type="entry name" value="SENSOR HISTIDINE KINASE"/>
    <property type="match status" value="1"/>
</dbReference>
<organism evidence="11 12">
    <name type="scientific">Psychroflexus salis</name>
    <dbReference type="NCBI Taxonomy" id="1526574"/>
    <lineage>
        <taxon>Bacteria</taxon>
        <taxon>Pseudomonadati</taxon>
        <taxon>Bacteroidota</taxon>
        <taxon>Flavobacteriia</taxon>
        <taxon>Flavobacteriales</taxon>
        <taxon>Flavobacteriaceae</taxon>
        <taxon>Psychroflexus</taxon>
    </lineage>
</organism>
<dbReference type="InterPro" id="IPR036097">
    <property type="entry name" value="HisK_dim/P_sf"/>
</dbReference>
<dbReference type="Gene3D" id="3.30.565.10">
    <property type="entry name" value="Histidine kinase-like ATPase, C-terminal domain"/>
    <property type="match status" value="1"/>
</dbReference>
<keyword evidence="9" id="KW-0812">Transmembrane</keyword>
<dbReference type="InterPro" id="IPR036890">
    <property type="entry name" value="HATPase_C_sf"/>
</dbReference>
<evidence type="ECO:0000259" key="10">
    <source>
        <dbReference type="PROSITE" id="PS50109"/>
    </source>
</evidence>
<keyword evidence="12" id="KW-1185">Reference proteome</keyword>
<dbReference type="GO" id="GO:0000155">
    <property type="term" value="F:phosphorelay sensor kinase activity"/>
    <property type="evidence" value="ECO:0007669"/>
    <property type="project" value="InterPro"/>
</dbReference>
<dbReference type="Pfam" id="PF00512">
    <property type="entry name" value="HisKA"/>
    <property type="match status" value="1"/>
</dbReference>
<proteinExistence type="predicted"/>
<dbReference type="InterPro" id="IPR003594">
    <property type="entry name" value="HATPase_dom"/>
</dbReference>
<keyword evidence="9" id="KW-1133">Transmembrane helix</keyword>
<keyword evidence="6 11" id="KW-0418">Kinase</keyword>
<feature type="transmembrane region" description="Helical" evidence="9">
    <location>
        <begin position="12"/>
        <end position="34"/>
    </location>
</feature>
<evidence type="ECO:0000256" key="2">
    <source>
        <dbReference type="ARBA" id="ARBA00012438"/>
    </source>
</evidence>
<dbReference type="Proteomes" id="UP000599688">
    <property type="component" value="Unassembled WGS sequence"/>
</dbReference>
<evidence type="ECO:0000256" key="1">
    <source>
        <dbReference type="ARBA" id="ARBA00000085"/>
    </source>
</evidence>
<dbReference type="CDD" id="cd00082">
    <property type="entry name" value="HisKA"/>
    <property type="match status" value="1"/>
</dbReference>
<accession>A0A916ZQ65</accession>
<dbReference type="Pfam" id="PF02518">
    <property type="entry name" value="HATPase_c"/>
    <property type="match status" value="1"/>
</dbReference>
<sequence>MEFLKNKIFARWFIILSSTTIVVLMIWNITVFYNRIKDDERSKMMIWSTVIKSIEQADLKNDDVGLELEIFEILRNNESSTPVIIIHENGEPTLIENVPQGVPTTKEEAKQNPEKFTAFLNQIKTENTPIEIDLKDGDKQTLYKQTLYYGNSPTLNKLKYYPFILFLIVALFSGLLYFFYITSRSSEQNKLWAGMAKETAHQIGTPLSSLFGWLEILKAEGVNQEYIDEIEKDIDRLKTITERFSKVGSQLKLEKTNINLATKNSYAYLKSRSSKLIDFHLDLPEESVFVMLNEPLFSWTIENLTKNAIDAMRGKGKLEIELARSGNWVKILVKDSGKGIPLKNFNKIFQPGFSTKKRGWGLGLSLAKRIIEDYHNGKIQIIYSELNKGSIFEIRLRKIDG</sequence>
<dbReference type="InterPro" id="IPR004358">
    <property type="entry name" value="Sig_transdc_His_kin-like_C"/>
</dbReference>
<reference evidence="11 12" key="1">
    <citation type="journal article" date="2014" name="Int. J. Syst. Evol. Microbiol.">
        <title>Complete genome sequence of Corynebacterium casei LMG S-19264T (=DSM 44701T), isolated from a smear-ripened cheese.</title>
        <authorList>
            <consortium name="US DOE Joint Genome Institute (JGI-PGF)"/>
            <person name="Walter F."/>
            <person name="Albersmeier A."/>
            <person name="Kalinowski J."/>
            <person name="Ruckert C."/>
        </authorList>
    </citation>
    <scope>NUCLEOTIDE SEQUENCE [LARGE SCALE GENOMIC DNA]</scope>
    <source>
        <strain evidence="11 12">CGMCC 1.12925</strain>
    </source>
</reference>
<protein>
    <recommendedName>
        <fullName evidence="2">histidine kinase</fullName>
        <ecNumber evidence="2">2.7.13.3</ecNumber>
    </recommendedName>
</protein>
<name>A0A916ZQ65_9FLAO</name>
<comment type="catalytic activity">
    <reaction evidence="1">
        <text>ATP + protein L-histidine = ADP + protein N-phospho-L-histidine.</text>
        <dbReference type="EC" id="2.7.13.3"/>
    </reaction>
</comment>
<feature type="transmembrane region" description="Helical" evidence="9">
    <location>
        <begin position="160"/>
        <end position="180"/>
    </location>
</feature>
<dbReference type="SUPFAM" id="SSF55874">
    <property type="entry name" value="ATPase domain of HSP90 chaperone/DNA topoisomerase II/histidine kinase"/>
    <property type="match status" value="1"/>
</dbReference>
<gene>
    <name evidence="11" type="primary">porY</name>
    <name evidence="11" type="ORF">GCM10010831_07780</name>
</gene>
<keyword evidence="8" id="KW-0902">Two-component regulatory system</keyword>
<dbReference type="RefSeq" id="WP_188405472.1">
    <property type="nucleotide sequence ID" value="NZ_BMGL01000004.1"/>
</dbReference>
<dbReference type="SMART" id="SM00388">
    <property type="entry name" value="HisKA"/>
    <property type="match status" value="1"/>
</dbReference>